<keyword evidence="1" id="KW-0547">Nucleotide-binding</keyword>
<comment type="function">
    <text evidence="5">Zinc chaperone that directly transfers zinc cofactor to target proteins, thereby activating them. Zinc is transferred from the CXCC motif in the GTPase domain to the zinc binding site in target proteins in a process requiring GTP hydrolysis.</text>
</comment>
<dbReference type="InterPro" id="IPR011629">
    <property type="entry name" value="CobW-like_C"/>
</dbReference>
<dbReference type="InterPro" id="IPR036627">
    <property type="entry name" value="CobW-likC_sf"/>
</dbReference>
<dbReference type="Pfam" id="PF07683">
    <property type="entry name" value="CobW_C"/>
    <property type="match status" value="1"/>
</dbReference>
<dbReference type="InterPro" id="IPR027417">
    <property type="entry name" value="P-loop_NTPase"/>
</dbReference>
<dbReference type="EMBL" id="QKZL01000001">
    <property type="protein sequence ID" value="PZX19865.1"/>
    <property type="molecule type" value="Genomic_DNA"/>
</dbReference>
<dbReference type="AlphaFoldDB" id="A0A2W7NHG1"/>
<comment type="caution">
    <text evidence="9">The sequence shown here is derived from an EMBL/GenBank/DDBJ whole genome shotgun (WGS) entry which is preliminary data.</text>
</comment>
<dbReference type="Pfam" id="PF02492">
    <property type="entry name" value="cobW"/>
    <property type="match status" value="1"/>
</dbReference>
<dbReference type="GO" id="GO:0016787">
    <property type="term" value="F:hydrolase activity"/>
    <property type="evidence" value="ECO:0007669"/>
    <property type="project" value="UniProtKB-KW"/>
</dbReference>
<dbReference type="GO" id="GO:0005737">
    <property type="term" value="C:cytoplasm"/>
    <property type="evidence" value="ECO:0007669"/>
    <property type="project" value="TreeGrafter"/>
</dbReference>
<evidence type="ECO:0000256" key="5">
    <source>
        <dbReference type="ARBA" id="ARBA00045658"/>
    </source>
</evidence>
<evidence type="ECO:0000259" key="8">
    <source>
        <dbReference type="SMART" id="SM00833"/>
    </source>
</evidence>
<evidence type="ECO:0000256" key="2">
    <source>
        <dbReference type="ARBA" id="ARBA00022801"/>
    </source>
</evidence>
<dbReference type="CDD" id="cd03112">
    <property type="entry name" value="CobW-like"/>
    <property type="match status" value="1"/>
</dbReference>
<evidence type="ECO:0000256" key="6">
    <source>
        <dbReference type="ARBA" id="ARBA00049117"/>
    </source>
</evidence>
<keyword evidence="10" id="KW-1185">Reference proteome</keyword>
<dbReference type="SMART" id="SM00833">
    <property type="entry name" value="CobW_C"/>
    <property type="match status" value="1"/>
</dbReference>
<evidence type="ECO:0000256" key="3">
    <source>
        <dbReference type="ARBA" id="ARBA00023186"/>
    </source>
</evidence>
<comment type="catalytic activity">
    <reaction evidence="6">
        <text>GTP + H2O = GDP + phosphate + H(+)</text>
        <dbReference type="Rhea" id="RHEA:19669"/>
        <dbReference type="ChEBI" id="CHEBI:15377"/>
        <dbReference type="ChEBI" id="CHEBI:15378"/>
        <dbReference type="ChEBI" id="CHEBI:37565"/>
        <dbReference type="ChEBI" id="CHEBI:43474"/>
        <dbReference type="ChEBI" id="CHEBI:58189"/>
    </reaction>
    <physiologicalReaction direction="left-to-right" evidence="6">
        <dbReference type="Rhea" id="RHEA:19670"/>
    </physiologicalReaction>
</comment>
<keyword evidence="2" id="KW-0378">Hydrolase</keyword>
<gene>
    <name evidence="9" type="ORF">LX81_00328</name>
</gene>
<dbReference type="RefSeq" id="WP_111535526.1">
    <property type="nucleotide sequence ID" value="NZ_QKZL01000001.1"/>
</dbReference>
<dbReference type="GO" id="GO:0000166">
    <property type="term" value="F:nucleotide binding"/>
    <property type="evidence" value="ECO:0007669"/>
    <property type="project" value="UniProtKB-KW"/>
</dbReference>
<evidence type="ECO:0000256" key="7">
    <source>
        <dbReference type="SAM" id="MobiDB-lite"/>
    </source>
</evidence>
<dbReference type="InterPro" id="IPR051316">
    <property type="entry name" value="Zinc-reg_GTPase_activator"/>
</dbReference>
<feature type="region of interest" description="Disordered" evidence="7">
    <location>
        <begin position="206"/>
        <end position="225"/>
    </location>
</feature>
<dbReference type="Proteomes" id="UP000248916">
    <property type="component" value="Unassembled WGS sequence"/>
</dbReference>
<evidence type="ECO:0000256" key="1">
    <source>
        <dbReference type="ARBA" id="ARBA00022741"/>
    </source>
</evidence>
<dbReference type="InterPro" id="IPR003495">
    <property type="entry name" value="CobW/HypB/UreG_nucleotide-bd"/>
</dbReference>
<dbReference type="Gene3D" id="3.40.50.300">
    <property type="entry name" value="P-loop containing nucleotide triphosphate hydrolases"/>
    <property type="match status" value="1"/>
</dbReference>
<dbReference type="OrthoDB" id="9808822at2"/>
<dbReference type="PANTHER" id="PTHR13748">
    <property type="entry name" value="COBW-RELATED"/>
    <property type="match status" value="1"/>
</dbReference>
<proteinExistence type="inferred from homology"/>
<keyword evidence="3" id="KW-0143">Chaperone</keyword>
<name>A0A2W7NHG1_9RHOB</name>
<evidence type="ECO:0000313" key="10">
    <source>
        <dbReference type="Proteomes" id="UP000248916"/>
    </source>
</evidence>
<organism evidence="9 10">
    <name type="scientific">Palleronia aestuarii</name>
    <dbReference type="NCBI Taxonomy" id="568105"/>
    <lineage>
        <taxon>Bacteria</taxon>
        <taxon>Pseudomonadati</taxon>
        <taxon>Pseudomonadota</taxon>
        <taxon>Alphaproteobacteria</taxon>
        <taxon>Rhodobacterales</taxon>
        <taxon>Roseobacteraceae</taxon>
        <taxon>Palleronia</taxon>
    </lineage>
</organism>
<dbReference type="Gene3D" id="3.30.1220.10">
    <property type="entry name" value="CobW-like, C-terminal domain"/>
    <property type="match status" value="1"/>
</dbReference>
<dbReference type="SUPFAM" id="SSF90002">
    <property type="entry name" value="Hypothetical protein YjiA, C-terminal domain"/>
    <property type="match status" value="1"/>
</dbReference>
<evidence type="ECO:0000256" key="4">
    <source>
        <dbReference type="ARBA" id="ARBA00034320"/>
    </source>
</evidence>
<dbReference type="PANTHER" id="PTHR13748:SF62">
    <property type="entry name" value="COBW DOMAIN-CONTAINING PROTEIN"/>
    <property type="match status" value="1"/>
</dbReference>
<reference evidence="9 10" key="1">
    <citation type="submission" date="2018-06" db="EMBL/GenBank/DDBJ databases">
        <title>Genomic Encyclopedia of Archaeal and Bacterial Type Strains, Phase II (KMG-II): from individual species to whole genera.</title>
        <authorList>
            <person name="Goeker M."/>
        </authorList>
    </citation>
    <scope>NUCLEOTIDE SEQUENCE [LARGE SCALE GENOMIC DNA]</scope>
    <source>
        <strain evidence="9 10">DSM 22009</strain>
    </source>
</reference>
<accession>A0A2W7NHG1</accession>
<protein>
    <submittedName>
        <fullName evidence="9">G3E family GTPase</fullName>
    </submittedName>
</protein>
<sequence>MNRTARVPVTILTGFLGAGKTTLLQRILADPQGMRIGVLVNDFGAINVDADLIAESTGESVSLQNGCVCCSIRDDMIGAIAGLLDREPAPDRIVIEASGVSRPLPIADALDDDALSDRTALDGIFCLIDGEGFGSLDFAATELAIEQAAGSDVVLLNKTDIASEAALAAIEATLAGPIPRLRLIRTIEGDLPRALLFDTAFDRTDRPSGHAAHHHDHGAHHDHDHEFSTWSWSHEGTVDMSRLRSAMRRLPHDVLRVKGILRAPMGGRIVLQGVGKRIRITPEADAALPARSSVVAIGRPGTLEENWLSDLLGPCGVDA</sequence>
<evidence type="ECO:0000313" key="9">
    <source>
        <dbReference type="EMBL" id="PZX19865.1"/>
    </source>
</evidence>
<dbReference type="SUPFAM" id="SSF52540">
    <property type="entry name" value="P-loop containing nucleoside triphosphate hydrolases"/>
    <property type="match status" value="1"/>
</dbReference>
<feature type="domain" description="CobW C-terminal" evidence="8">
    <location>
        <begin position="227"/>
        <end position="316"/>
    </location>
</feature>
<comment type="similarity">
    <text evidence="4">Belongs to the SIMIBI class G3E GTPase family. ZNG1 subfamily.</text>
</comment>